<evidence type="ECO:0000313" key="2">
    <source>
        <dbReference type="EMBL" id="PPQ74682.1"/>
    </source>
</evidence>
<feature type="transmembrane region" description="Helical" evidence="1">
    <location>
        <begin position="64"/>
        <end position="84"/>
    </location>
</feature>
<keyword evidence="1" id="KW-0812">Transmembrane</keyword>
<dbReference type="OrthoDB" id="2558918at2759"/>
<keyword evidence="3" id="KW-1185">Reference proteome</keyword>
<keyword evidence="1" id="KW-0472">Membrane</keyword>
<proteinExistence type="predicted"/>
<sequence>MAPGKKDVAVDNRRFVPSIRSFLYAIAFILIFCCTCAELGFVSQQIHKYGRWPWNYASLEYRNILGLLLAGVIISLLVVIFHVYLPIGFVALFSLVLAVFFGTGAGVIRQTTPFRGSSCSSKPVDAYPQKWQPYAHECSRIVAMEGFAWALFALYTFMLFGSLFYLGIIRVSTRPTPGGYYASSHRAV</sequence>
<reference evidence="2 3" key="1">
    <citation type="journal article" date="2018" name="Evol. Lett.">
        <title>Horizontal gene cluster transfer increased hallucinogenic mushroom diversity.</title>
        <authorList>
            <person name="Reynolds H.T."/>
            <person name="Vijayakumar V."/>
            <person name="Gluck-Thaler E."/>
            <person name="Korotkin H.B."/>
            <person name="Matheny P.B."/>
            <person name="Slot J.C."/>
        </authorList>
    </citation>
    <scope>NUCLEOTIDE SEQUENCE [LARGE SCALE GENOMIC DNA]</scope>
    <source>
        <strain evidence="2 3">SRW20</strain>
    </source>
</reference>
<evidence type="ECO:0008006" key="4">
    <source>
        <dbReference type="Google" id="ProtNLM"/>
    </source>
</evidence>
<accession>A0A409W838</accession>
<comment type="caution">
    <text evidence="2">The sequence shown here is derived from an EMBL/GenBank/DDBJ whole genome shotgun (WGS) entry which is preliminary data.</text>
</comment>
<dbReference type="EMBL" id="NHYE01005322">
    <property type="protein sequence ID" value="PPQ74682.1"/>
    <property type="molecule type" value="Genomic_DNA"/>
</dbReference>
<evidence type="ECO:0000313" key="3">
    <source>
        <dbReference type="Proteomes" id="UP000284706"/>
    </source>
</evidence>
<feature type="transmembrane region" description="Helical" evidence="1">
    <location>
        <begin position="90"/>
        <end position="108"/>
    </location>
</feature>
<keyword evidence="1" id="KW-1133">Transmembrane helix</keyword>
<organism evidence="2 3">
    <name type="scientific">Gymnopilus dilepis</name>
    <dbReference type="NCBI Taxonomy" id="231916"/>
    <lineage>
        <taxon>Eukaryota</taxon>
        <taxon>Fungi</taxon>
        <taxon>Dikarya</taxon>
        <taxon>Basidiomycota</taxon>
        <taxon>Agaricomycotina</taxon>
        <taxon>Agaricomycetes</taxon>
        <taxon>Agaricomycetidae</taxon>
        <taxon>Agaricales</taxon>
        <taxon>Agaricineae</taxon>
        <taxon>Hymenogastraceae</taxon>
        <taxon>Gymnopilus</taxon>
    </lineage>
</organism>
<feature type="transmembrane region" description="Helical" evidence="1">
    <location>
        <begin position="147"/>
        <end position="168"/>
    </location>
</feature>
<protein>
    <recommendedName>
        <fullName evidence="4">MARVEL domain-containing protein</fullName>
    </recommendedName>
</protein>
<name>A0A409W838_9AGAR</name>
<dbReference type="Proteomes" id="UP000284706">
    <property type="component" value="Unassembled WGS sequence"/>
</dbReference>
<feature type="transmembrane region" description="Helical" evidence="1">
    <location>
        <begin position="22"/>
        <end position="43"/>
    </location>
</feature>
<dbReference type="InParanoid" id="A0A409W838"/>
<dbReference type="AlphaFoldDB" id="A0A409W838"/>
<evidence type="ECO:0000256" key="1">
    <source>
        <dbReference type="SAM" id="Phobius"/>
    </source>
</evidence>
<gene>
    <name evidence="2" type="ORF">CVT26_007665</name>
</gene>